<evidence type="ECO:0000256" key="3">
    <source>
        <dbReference type="SAM" id="Phobius"/>
    </source>
</evidence>
<feature type="transmembrane region" description="Helical" evidence="3">
    <location>
        <begin position="39"/>
        <end position="61"/>
    </location>
</feature>
<dbReference type="PANTHER" id="PTHR11474:SF127">
    <property type="entry name" value="TYROSINASE COPPER-BINDING DOMAIN-CONTAINING PROTEIN"/>
    <property type="match status" value="1"/>
</dbReference>
<dbReference type="InterPro" id="IPR008922">
    <property type="entry name" value="Di-copper_centre_dom_sf"/>
</dbReference>
<name>A0ABR4BR18_9HELO</name>
<feature type="region of interest" description="Disordered" evidence="2">
    <location>
        <begin position="1"/>
        <end position="30"/>
    </location>
</feature>
<keyword evidence="3" id="KW-1133">Transmembrane helix</keyword>
<dbReference type="Proteomes" id="UP001595075">
    <property type="component" value="Unassembled WGS sequence"/>
</dbReference>
<proteinExistence type="predicted"/>
<dbReference type="Gene3D" id="1.10.1280.10">
    <property type="entry name" value="Di-copper center containing domain from catechol oxidase"/>
    <property type="match status" value="1"/>
</dbReference>
<feature type="domain" description="Tyrosinase copper-binding" evidence="5">
    <location>
        <begin position="281"/>
        <end position="292"/>
    </location>
</feature>
<reference evidence="6 7" key="1">
    <citation type="journal article" date="2024" name="Commun. Biol.">
        <title>Comparative genomic analysis of thermophilic fungi reveals convergent evolutionary adaptations and gene losses.</title>
        <authorList>
            <person name="Steindorff A.S."/>
            <person name="Aguilar-Pontes M.V."/>
            <person name="Robinson A.J."/>
            <person name="Andreopoulos B."/>
            <person name="LaButti K."/>
            <person name="Kuo A."/>
            <person name="Mondo S."/>
            <person name="Riley R."/>
            <person name="Otillar R."/>
            <person name="Haridas S."/>
            <person name="Lipzen A."/>
            <person name="Grimwood J."/>
            <person name="Schmutz J."/>
            <person name="Clum A."/>
            <person name="Reid I.D."/>
            <person name="Moisan M.C."/>
            <person name="Butler G."/>
            <person name="Nguyen T.T.M."/>
            <person name="Dewar K."/>
            <person name="Conant G."/>
            <person name="Drula E."/>
            <person name="Henrissat B."/>
            <person name="Hansel C."/>
            <person name="Singer S."/>
            <person name="Hutchinson M.I."/>
            <person name="de Vries R.P."/>
            <person name="Natvig D.O."/>
            <person name="Powell A.J."/>
            <person name="Tsang A."/>
            <person name="Grigoriev I.V."/>
        </authorList>
    </citation>
    <scope>NUCLEOTIDE SEQUENCE [LARGE SCALE GENOMIC DNA]</scope>
    <source>
        <strain evidence="6 7">CBS 494.80</strain>
    </source>
</reference>
<feature type="region of interest" description="Disordered" evidence="2">
    <location>
        <begin position="403"/>
        <end position="425"/>
    </location>
</feature>
<dbReference type="PROSITE" id="PS00498">
    <property type="entry name" value="TYROSINASE_2"/>
    <property type="match status" value="1"/>
</dbReference>
<evidence type="ECO:0000256" key="2">
    <source>
        <dbReference type="SAM" id="MobiDB-lite"/>
    </source>
</evidence>
<evidence type="ECO:0000313" key="7">
    <source>
        <dbReference type="Proteomes" id="UP001595075"/>
    </source>
</evidence>
<dbReference type="SUPFAM" id="SSF48056">
    <property type="entry name" value="Di-copper centre-containing domain"/>
    <property type="match status" value="1"/>
</dbReference>
<dbReference type="PROSITE" id="PS00497">
    <property type="entry name" value="TYROSINASE_1"/>
    <property type="match status" value="1"/>
</dbReference>
<keyword evidence="1" id="KW-0479">Metal-binding</keyword>
<accession>A0ABR4BR18</accession>
<organism evidence="6 7">
    <name type="scientific">Oculimacula yallundae</name>
    <dbReference type="NCBI Taxonomy" id="86028"/>
    <lineage>
        <taxon>Eukaryota</taxon>
        <taxon>Fungi</taxon>
        <taxon>Dikarya</taxon>
        <taxon>Ascomycota</taxon>
        <taxon>Pezizomycotina</taxon>
        <taxon>Leotiomycetes</taxon>
        <taxon>Helotiales</taxon>
        <taxon>Ploettnerulaceae</taxon>
        <taxon>Oculimacula</taxon>
    </lineage>
</organism>
<feature type="domain" description="Tyrosinase copper-binding" evidence="4">
    <location>
        <begin position="123"/>
        <end position="140"/>
    </location>
</feature>
<feature type="compositionally biased region" description="Basic and acidic residues" evidence="2">
    <location>
        <begin position="14"/>
        <end position="23"/>
    </location>
</feature>
<gene>
    <name evidence="6" type="ORF">VTL71DRAFT_9954</name>
</gene>
<keyword evidence="7" id="KW-1185">Reference proteome</keyword>
<feature type="compositionally biased region" description="Basic and acidic residues" evidence="2">
    <location>
        <begin position="410"/>
        <end position="419"/>
    </location>
</feature>
<dbReference type="Pfam" id="PF00264">
    <property type="entry name" value="Tyrosinase"/>
    <property type="match status" value="1"/>
</dbReference>
<sequence>MYPRSNQTRYSSLRSEEDQEKPTTRPRTSGLAACTGRQLLLALLVSVTAITAILTVHKAFFKPHAGCANPQIRKEWRTLSTSEKLSYISSVKFLQNLPSQLDTGGSRYDDFPYIHPAKGYHSHEKASFLPWHRYFLHIYERRLRTECGYNGPLPYWNWVLDHQDPAASPVFDGQLGFGGNGDASLGESEIGGGHCVTDGPFAMTVARYIDLKVHPHCLSRNFGNDTSIGHFTGKMIRPDVVEKILREDDLLDLTLKMEDAPHNAIPFGIRGDFLSFNAPADPLFFLHHAQLDRLWWKWQQEKSTRRTEYNTRISKKSQDRTSLKDLISMGDLAPDVKLFRSLIFLLAYTRVSLSCICKTPELANQLLVRQPVTIGEPCLKTAAEAYNRCIEAHAALSHAGNQTSSWKSFKSGEQREKPPSRKSCKNDMATLMARTSRFPNYDADILQNTRQIRDPKFIFRHTPQHNLSFRMSDRHQYEKIKRKSSEETDLSHVLKPTDEEQYFDEPNHITRTQTIQEHFNRHRLLASIIITSLITIFAGLAVLISRHLASPPIKETRIMNLLSLDDDTQHTFLNPPNADAILTSANTSCGNTARIARSRGCVFDVMSFNWAPPLCVDLAMQERYIAERTWEWYEDYAMTKLITPEVVQAGEYRWLFSSQKYHIAHCVYTWEKQGKFLFAEKREDEMWVDEGSFGAHHTTHCVDYILKRNVDPGQVSTIWNDVADCRAADTIGTLGK</sequence>
<dbReference type="InterPro" id="IPR050316">
    <property type="entry name" value="Tyrosinase/Hemocyanin"/>
</dbReference>
<dbReference type="EMBL" id="JAZHXI010000024">
    <property type="protein sequence ID" value="KAL2060132.1"/>
    <property type="molecule type" value="Genomic_DNA"/>
</dbReference>
<feature type="compositionally biased region" description="Polar residues" evidence="2">
    <location>
        <begin position="1"/>
        <end position="13"/>
    </location>
</feature>
<evidence type="ECO:0000313" key="6">
    <source>
        <dbReference type="EMBL" id="KAL2060132.1"/>
    </source>
</evidence>
<evidence type="ECO:0000259" key="4">
    <source>
        <dbReference type="PROSITE" id="PS00497"/>
    </source>
</evidence>
<dbReference type="PRINTS" id="PR00092">
    <property type="entry name" value="TYROSINASE"/>
</dbReference>
<evidence type="ECO:0000259" key="5">
    <source>
        <dbReference type="PROSITE" id="PS00498"/>
    </source>
</evidence>
<comment type="caution">
    <text evidence="6">The sequence shown here is derived from an EMBL/GenBank/DDBJ whole genome shotgun (WGS) entry which is preliminary data.</text>
</comment>
<keyword evidence="3" id="KW-0812">Transmembrane</keyword>
<evidence type="ECO:0000256" key="1">
    <source>
        <dbReference type="ARBA" id="ARBA00022723"/>
    </source>
</evidence>
<keyword evidence="3" id="KW-0472">Membrane</keyword>
<dbReference type="PANTHER" id="PTHR11474">
    <property type="entry name" value="TYROSINASE FAMILY MEMBER"/>
    <property type="match status" value="1"/>
</dbReference>
<feature type="transmembrane region" description="Helical" evidence="3">
    <location>
        <begin position="524"/>
        <end position="544"/>
    </location>
</feature>
<dbReference type="InterPro" id="IPR002227">
    <property type="entry name" value="Tyrosinase_Cu-bd"/>
</dbReference>
<protein>
    <recommendedName>
        <fullName evidence="4 5">Tyrosinase copper-binding domain-containing protein</fullName>
    </recommendedName>
</protein>